<dbReference type="Proteomes" id="UP000002745">
    <property type="component" value="Chromosome"/>
</dbReference>
<accession>C6XM30</accession>
<proteinExistence type="predicted"/>
<dbReference type="KEGG" id="hba:Hbal_2181"/>
<keyword evidence="3" id="KW-1185">Reference proteome</keyword>
<evidence type="ECO:0000313" key="3">
    <source>
        <dbReference type="Proteomes" id="UP000002745"/>
    </source>
</evidence>
<dbReference type="OrthoDB" id="195316at2"/>
<protein>
    <recommendedName>
        <fullName evidence="4">DUF2271 domain-containing protein</fullName>
    </recommendedName>
</protein>
<dbReference type="STRING" id="582402.Hbal_2181"/>
<dbReference type="eggNOG" id="COG3656">
    <property type="taxonomic scope" value="Bacteria"/>
</dbReference>
<organism evidence="2 3">
    <name type="scientific">Hirschia baltica (strain ATCC 49814 / DSM 5838 / IFAM 1418)</name>
    <dbReference type="NCBI Taxonomy" id="582402"/>
    <lineage>
        <taxon>Bacteria</taxon>
        <taxon>Pseudomonadati</taxon>
        <taxon>Pseudomonadota</taxon>
        <taxon>Alphaproteobacteria</taxon>
        <taxon>Hyphomonadales</taxon>
        <taxon>Hyphomonadaceae</taxon>
        <taxon>Hirschia</taxon>
    </lineage>
</organism>
<evidence type="ECO:0008006" key="4">
    <source>
        <dbReference type="Google" id="ProtNLM"/>
    </source>
</evidence>
<dbReference type="EMBL" id="CP001678">
    <property type="protein sequence ID" value="ACT59862.1"/>
    <property type="molecule type" value="Genomic_DNA"/>
</dbReference>
<gene>
    <name evidence="2" type="ordered locus">Hbal_2181</name>
</gene>
<dbReference type="InterPro" id="IPR014469">
    <property type="entry name" value="DUF2271"/>
</dbReference>
<evidence type="ECO:0000256" key="1">
    <source>
        <dbReference type="SAM" id="SignalP"/>
    </source>
</evidence>
<evidence type="ECO:0000313" key="2">
    <source>
        <dbReference type="EMBL" id="ACT59862.1"/>
    </source>
</evidence>
<name>C6XM30_HIRBI</name>
<sequence>MKMKLTLSGIGLALSAGSAHAEGLEVNVELPRFNVAEYHKPYVAIWIANADHSVAANLSVWYQQEDGPEGEGETWLKDMRQWWRRSGRSLDLPIDGVSSPTRAPGQHTLHFTNESAQLADLEAGDYVLCVEAAREVGGREVVKLPFTWKSDASQSVSVSGETELGNISLNIEP</sequence>
<reference evidence="3" key="1">
    <citation type="journal article" date="2011" name="J. Bacteriol.">
        <title>Genome sequences of eight morphologically diverse alphaproteobacteria.</title>
        <authorList>
            <consortium name="US DOE Joint Genome Institute"/>
            <person name="Brown P.J."/>
            <person name="Kysela D.T."/>
            <person name="Buechlein A."/>
            <person name="Hemmerich C."/>
            <person name="Brun Y.V."/>
        </authorList>
    </citation>
    <scope>NUCLEOTIDE SEQUENCE [LARGE SCALE GENOMIC DNA]</scope>
    <source>
        <strain evidence="3">ATCC 49814 / DSM 5838 / IFAM 1418</strain>
    </source>
</reference>
<dbReference type="HOGENOM" id="CLU_129911_0_0_5"/>
<feature type="signal peptide" evidence="1">
    <location>
        <begin position="1"/>
        <end position="21"/>
    </location>
</feature>
<keyword evidence="1" id="KW-0732">Signal</keyword>
<feature type="chain" id="PRO_5002973905" description="DUF2271 domain-containing protein" evidence="1">
    <location>
        <begin position="22"/>
        <end position="173"/>
    </location>
</feature>
<dbReference type="Pfam" id="PF10029">
    <property type="entry name" value="DUF2271"/>
    <property type="match status" value="1"/>
</dbReference>
<dbReference type="PIRSF" id="PIRSF014995">
    <property type="entry name" value="UCP014995"/>
    <property type="match status" value="1"/>
</dbReference>
<dbReference type="AlphaFoldDB" id="C6XM30"/>